<dbReference type="Gene3D" id="2.40.30.10">
    <property type="entry name" value="Translation factors"/>
    <property type="match status" value="1"/>
</dbReference>
<proteinExistence type="predicted"/>
<feature type="domain" description="2Fe-2S ferredoxin-type" evidence="9">
    <location>
        <begin position="259"/>
        <end position="350"/>
    </location>
</feature>
<name>A0A3B0VBH7_9ZZZZ</name>
<comment type="cofactor">
    <cofactor evidence="1">
        <name>FAD</name>
        <dbReference type="ChEBI" id="CHEBI:57692"/>
    </cofactor>
</comment>
<reference evidence="11" key="1">
    <citation type="submission" date="2018-06" db="EMBL/GenBank/DDBJ databases">
        <authorList>
            <person name="Zhirakovskaya E."/>
        </authorList>
    </citation>
    <scope>NUCLEOTIDE SEQUENCE</scope>
</reference>
<evidence type="ECO:0000259" key="9">
    <source>
        <dbReference type="PROSITE" id="PS51085"/>
    </source>
</evidence>
<evidence type="ECO:0000256" key="4">
    <source>
        <dbReference type="ARBA" id="ARBA00022723"/>
    </source>
</evidence>
<evidence type="ECO:0000313" key="11">
    <source>
        <dbReference type="EMBL" id="VAW41048.1"/>
    </source>
</evidence>
<evidence type="ECO:0000256" key="6">
    <source>
        <dbReference type="ARBA" id="ARBA00023002"/>
    </source>
</evidence>
<keyword evidence="7" id="KW-0408">Iron</keyword>
<keyword evidence="8" id="KW-0411">Iron-sulfur</keyword>
<dbReference type="InterPro" id="IPR012675">
    <property type="entry name" value="Beta-grasp_dom_sf"/>
</dbReference>
<dbReference type="Gene3D" id="3.40.50.80">
    <property type="entry name" value="Nucleotide-binding domain of ferredoxin-NADP reductase (FNR) module"/>
    <property type="match status" value="1"/>
</dbReference>
<keyword evidence="4" id="KW-0479">Metal-binding</keyword>
<keyword evidence="2" id="KW-0285">Flavoprotein</keyword>
<evidence type="ECO:0000256" key="5">
    <source>
        <dbReference type="ARBA" id="ARBA00022827"/>
    </source>
</evidence>
<dbReference type="InterPro" id="IPR006058">
    <property type="entry name" value="2Fe2S_fd_BS"/>
</dbReference>
<dbReference type="InterPro" id="IPR050415">
    <property type="entry name" value="MRET"/>
</dbReference>
<dbReference type="InterPro" id="IPR017927">
    <property type="entry name" value="FAD-bd_FR_type"/>
</dbReference>
<dbReference type="InterPro" id="IPR017938">
    <property type="entry name" value="Riboflavin_synthase-like_b-brl"/>
</dbReference>
<dbReference type="PRINTS" id="PR00410">
    <property type="entry name" value="PHEHYDRXLASE"/>
</dbReference>
<keyword evidence="5" id="KW-0274">FAD</keyword>
<keyword evidence="3" id="KW-0001">2Fe-2S</keyword>
<dbReference type="SUPFAM" id="SSF54292">
    <property type="entry name" value="2Fe-2S ferredoxin-like"/>
    <property type="match status" value="1"/>
</dbReference>
<dbReference type="CDD" id="cd00207">
    <property type="entry name" value="fer2"/>
    <property type="match status" value="1"/>
</dbReference>
<keyword evidence="6" id="KW-0560">Oxidoreductase</keyword>
<dbReference type="Gene3D" id="3.10.20.30">
    <property type="match status" value="1"/>
</dbReference>
<dbReference type="Pfam" id="PF00111">
    <property type="entry name" value="Fer2"/>
    <property type="match status" value="1"/>
</dbReference>
<accession>A0A3B0VBH7</accession>
<dbReference type="SUPFAM" id="SSF63380">
    <property type="entry name" value="Riboflavin synthase domain-like"/>
    <property type="match status" value="1"/>
</dbReference>
<dbReference type="AlphaFoldDB" id="A0A3B0VBH7"/>
<dbReference type="SUPFAM" id="SSF52343">
    <property type="entry name" value="Ferredoxin reductase-like, C-terminal NADP-linked domain"/>
    <property type="match status" value="1"/>
</dbReference>
<protein>
    <submittedName>
        <fullName evidence="11">Phenylacetate-CoA oxygenase/reductase, PaaK subunit</fullName>
    </submittedName>
</protein>
<dbReference type="GO" id="GO:0046872">
    <property type="term" value="F:metal ion binding"/>
    <property type="evidence" value="ECO:0007669"/>
    <property type="project" value="UniProtKB-KW"/>
</dbReference>
<evidence type="ECO:0000256" key="1">
    <source>
        <dbReference type="ARBA" id="ARBA00001974"/>
    </source>
</evidence>
<dbReference type="GO" id="GO:0016491">
    <property type="term" value="F:oxidoreductase activity"/>
    <property type="evidence" value="ECO:0007669"/>
    <property type="project" value="UniProtKB-KW"/>
</dbReference>
<sequence>MYQFHKLKIKNIQTQSDDAVIWTLNVADDGKELFNWQAGQHLIFRKNINDKEIRRSYSIFSPRKDKELRVLIKKVVDGQFSQAAQTEYVIGQSVEVMPPSGHFVLTPQDDKAYAFFAAGSGITPILGMIYEVLHSSNSSVNLYYGNTTVASTLLKQQLSDLKDEYPTRLSISYFLSQEPVDIELFAGRIDADKVTKIFNKELQQLDIASYFLCGPGDMTAEITQVLIARGVKKDIIHSELFLSAGQVITAKQKTSKLDSGVMVKIDGITSHYEIKQGDEKTLLDAALDANIDMPYSCQAGVCATCRCKLVDGEVEMLNNYSLEDWELEGGYILSCQSIPKSKKISLDYDS</sequence>
<dbReference type="InterPro" id="IPR039261">
    <property type="entry name" value="FNR_nucleotide-bd"/>
</dbReference>
<gene>
    <name evidence="11" type="ORF">MNBD_GAMMA01-1737</name>
</gene>
<evidence type="ECO:0000256" key="7">
    <source>
        <dbReference type="ARBA" id="ARBA00023004"/>
    </source>
</evidence>
<dbReference type="Pfam" id="PF00970">
    <property type="entry name" value="FAD_binding_6"/>
    <property type="match status" value="1"/>
</dbReference>
<dbReference type="GO" id="GO:0051537">
    <property type="term" value="F:2 iron, 2 sulfur cluster binding"/>
    <property type="evidence" value="ECO:0007669"/>
    <property type="project" value="UniProtKB-KW"/>
</dbReference>
<organism evidence="11">
    <name type="scientific">hydrothermal vent metagenome</name>
    <dbReference type="NCBI Taxonomy" id="652676"/>
    <lineage>
        <taxon>unclassified sequences</taxon>
        <taxon>metagenomes</taxon>
        <taxon>ecological metagenomes</taxon>
    </lineage>
</organism>
<evidence type="ECO:0000256" key="2">
    <source>
        <dbReference type="ARBA" id="ARBA00022630"/>
    </source>
</evidence>
<dbReference type="PROSITE" id="PS51085">
    <property type="entry name" value="2FE2S_FER_2"/>
    <property type="match status" value="1"/>
</dbReference>
<dbReference type="InterPro" id="IPR036010">
    <property type="entry name" value="2Fe-2S_ferredoxin-like_sf"/>
</dbReference>
<dbReference type="InterPro" id="IPR001041">
    <property type="entry name" value="2Fe-2S_ferredoxin-type"/>
</dbReference>
<evidence type="ECO:0000256" key="8">
    <source>
        <dbReference type="ARBA" id="ARBA00023014"/>
    </source>
</evidence>
<dbReference type="PANTHER" id="PTHR47354:SF8">
    <property type="entry name" value="1,2-PHENYLACETYL-COA EPOXIDASE, SUBUNIT E"/>
    <property type="match status" value="1"/>
</dbReference>
<dbReference type="EMBL" id="UOEW01000294">
    <property type="protein sequence ID" value="VAW41048.1"/>
    <property type="molecule type" value="Genomic_DNA"/>
</dbReference>
<feature type="domain" description="FAD-binding FR-type" evidence="10">
    <location>
        <begin position="2"/>
        <end position="106"/>
    </location>
</feature>
<evidence type="ECO:0000256" key="3">
    <source>
        <dbReference type="ARBA" id="ARBA00022714"/>
    </source>
</evidence>
<dbReference type="InterPro" id="IPR008333">
    <property type="entry name" value="Cbr1-like_FAD-bd_dom"/>
</dbReference>
<dbReference type="PROSITE" id="PS00197">
    <property type="entry name" value="2FE2S_FER_1"/>
    <property type="match status" value="1"/>
</dbReference>
<dbReference type="GO" id="GO:0050660">
    <property type="term" value="F:flavin adenine dinucleotide binding"/>
    <property type="evidence" value="ECO:0007669"/>
    <property type="project" value="TreeGrafter"/>
</dbReference>
<dbReference type="PANTHER" id="PTHR47354">
    <property type="entry name" value="NADH OXIDOREDUCTASE HCR"/>
    <property type="match status" value="1"/>
</dbReference>
<dbReference type="InterPro" id="IPR001433">
    <property type="entry name" value="OxRdtase_FAD/NAD-bd"/>
</dbReference>
<dbReference type="CDD" id="cd06214">
    <property type="entry name" value="PA_degradation_oxidoreductase_like"/>
    <property type="match status" value="1"/>
</dbReference>
<dbReference type="Pfam" id="PF00175">
    <property type="entry name" value="NAD_binding_1"/>
    <property type="match status" value="1"/>
</dbReference>
<dbReference type="PROSITE" id="PS51384">
    <property type="entry name" value="FAD_FR"/>
    <property type="match status" value="1"/>
</dbReference>
<evidence type="ECO:0000259" key="10">
    <source>
        <dbReference type="PROSITE" id="PS51384"/>
    </source>
</evidence>